<feature type="non-terminal residue" evidence="1">
    <location>
        <position position="1"/>
    </location>
</feature>
<organism evidence="1">
    <name type="scientific">marine sediment metagenome</name>
    <dbReference type="NCBI Taxonomy" id="412755"/>
    <lineage>
        <taxon>unclassified sequences</taxon>
        <taxon>metagenomes</taxon>
        <taxon>ecological metagenomes</taxon>
    </lineage>
</organism>
<dbReference type="EMBL" id="BART01018707">
    <property type="protein sequence ID" value="GAG77128.1"/>
    <property type="molecule type" value="Genomic_DNA"/>
</dbReference>
<evidence type="ECO:0008006" key="2">
    <source>
        <dbReference type="Google" id="ProtNLM"/>
    </source>
</evidence>
<evidence type="ECO:0000313" key="1">
    <source>
        <dbReference type="EMBL" id="GAG77128.1"/>
    </source>
</evidence>
<sequence>TGATMKAGVISVKKKKPEKIIVAIPVASPQSVEELKEITDEVICLYAPSYFKDPGF</sequence>
<accession>X1AYF5</accession>
<reference evidence="1" key="1">
    <citation type="journal article" date="2014" name="Front. Microbiol.">
        <title>High frequency of phylogenetically diverse reductive dehalogenase-homologous genes in deep subseafloor sedimentary metagenomes.</title>
        <authorList>
            <person name="Kawai M."/>
            <person name="Futagami T."/>
            <person name="Toyoda A."/>
            <person name="Takaki Y."/>
            <person name="Nishi S."/>
            <person name="Hori S."/>
            <person name="Arai W."/>
            <person name="Tsubouchi T."/>
            <person name="Morono Y."/>
            <person name="Uchiyama I."/>
            <person name="Ito T."/>
            <person name="Fujiyama A."/>
            <person name="Inagaki F."/>
            <person name="Takami H."/>
        </authorList>
    </citation>
    <scope>NUCLEOTIDE SEQUENCE</scope>
    <source>
        <strain evidence="1">Expedition CK06-06</strain>
    </source>
</reference>
<dbReference type="InterPro" id="IPR029057">
    <property type="entry name" value="PRTase-like"/>
</dbReference>
<protein>
    <recommendedName>
        <fullName evidence="2">Phosphoribosyltransferase domain-containing protein</fullName>
    </recommendedName>
</protein>
<name>X1AYF5_9ZZZZ</name>
<proteinExistence type="predicted"/>
<gene>
    <name evidence="1" type="ORF">S01H4_35232</name>
</gene>
<dbReference type="Gene3D" id="3.40.50.2020">
    <property type="match status" value="1"/>
</dbReference>
<dbReference type="SUPFAM" id="SSF53271">
    <property type="entry name" value="PRTase-like"/>
    <property type="match status" value="1"/>
</dbReference>
<comment type="caution">
    <text evidence="1">The sequence shown here is derived from an EMBL/GenBank/DDBJ whole genome shotgun (WGS) entry which is preliminary data.</text>
</comment>
<dbReference type="AlphaFoldDB" id="X1AYF5"/>